<feature type="transmembrane region" description="Helical" evidence="1">
    <location>
        <begin position="37"/>
        <end position="55"/>
    </location>
</feature>
<keyword evidence="1" id="KW-0812">Transmembrane</keyword>
<name>A0A6C0K3R6_9ZZZZ</name>
<feature type="transmembrane region" description="Helical" evidence="1">
    <location>
        <begin position="6"/>
        <end position="25"/>
    </location>
</feature>
<reference evidence="2" key="1">
    <citation type="journal article" date="2020" name="Nature">
        <title>Giant virus diversity and host interactions through global metagenomics.</title>
        <authorList>
            <person name="Schulz F."/>
            <person name="Roux S."/>
            <person name="Paez-Espino D."/>
            <person name="Jungbluth S."/>
            <person name="Walsh D.A."/>
            <person name="Denef V.J."/>
            <person name="McMahon K.D."/>
            <person name="Konstantinidis K.T."/>
            <person name="Eloe-Fadrosh E.A."/>
            <person name="Kyrpides N.C."/>
            <person name="Woyke T."/>
        </authorList>
    </citation>
    <scope>NUCLEOTIDE SEQUENCE</scope>
    <source>
        <strain evidence="2">GVMAG-S-1101171-110</strain>
    </source>
</reference>
<keyword evidence="1" id="KW-1133">Transmembrane helix</keyword>
<evidence type="ECO:0000313" key="2">
    <source>
        <dbReference type="EMBL" id="QHU12183.1"/>
    </source>
</evidence>
<sequence>MNTLEHILWAVIGGLIVAILTAGITVYNKESPNTKHLARDFILGSLTTGFLYPLIPESFNDMKQLVSASGTGLTESLASASSSILSSVKSSTDPGVEVGPANF</sequence>
<dbReference type="EMBL" id="MN740798">
    <property type="protein sequence ID" value="QHU12183.1"/>
    <property type="molecule type" value="Genomic_DNA"/>
</dbReference>
<organism evidence="2">
    <name type="scientific">viral metagenome</name>
    <dbReference type="NCBI Taxonomy" id="1070528"/>
    <lineage>
        <taxon>unclassified sequences</taxon>
        <taxon>metagenomes</taxon>
        <taxon>organismal metagenomes</taxon>
    </lineage>
</organism>
<accession>A0A6C0K3R6</accession>
<keyword evidence="1" id="KW-0472">Membrane</keyword>
<proteinExistence type="predicted"/>
<evidence type="ECO:0000256" key="1">
    <source>
        <dbReference type="SAM" id="Phobius"/>
    </source>
</evidence>
<protein>
    <submittedName>
        <fullName evidence="2">Uncharacterized protein</fullName>
    </submittedName>
</protein>
<dbReference type="AlphaFoldDB" id="A0A6C0K3R6"/>